<dbReference type="OrthoDB" id="5854217at2759"/>
<organism evidence="2 3">
    <name type="scientific">Dictyocaulus viviparus</name>
    <name type="common">Bovine lungworm</name>
    <dbReference type="NCBI Taxonomy" id="29172"/>
    <lineage>
        <taxon>Eukaryota</taxon>
        <taxon>Metazoa</taxon>
        <taxon>Ecdysozoa</taxon>
        <taxon>Nematoda</taxon>
        <taxon>Chromadorea</taxon>
        <taxon>Rhabditida</taxon>
        <taxon>Rhabditina</taxon>
        <taxon>Rhabditomorpha</taxon>
        <taxon>Strongyloidea</taxon>
        <taxon>Metastrongylidae</taxon>
        <taxon>Dictyocaulus</taxon>
    </lineage>
</organism>
<proteinExistence type="predicted"/>
<dbReference type="EMBL" id="KN716246">
    <property type="protein sequence ID" value="KJH49095.1"/>
    <property type="molecule type" value="Genomic_DNA"/>
</dbReference>
<reference evidence="3" key="2">
    <citation type="journal article" date="2016" name="Sci. Rep.">
        <title>Dictyocaulus viviparus genome, variome and transcriptome elucidate lungworm biology and support future intervention.</title>
        <authorList>
            <person name="McNulty S.N."/>
            <person name="Strube C."/>
            <person name="Rosa B.A."/>
            <person name="Martin J.C."/>
            <person name="Tyagi R."/>
            <person name="Choi Y.J."/>
            <person name="Wang Q."/>
            <person name="Hallsworth Pepin K."/>
            <person name="Zhang X."/>
            <person name="Ozersky P."/>
            <person name="Wilson R.K."/>
            <person name="Sternberg P.W."/>
            <person name="Gasser R.B."/>
            <person name="Mitreva M."/>
        </authorList>
    </citation>
    <scope>NUCLEOTIDE SEQUENCE [LARGE SCALE GENOMIC DNA]</scope>
    <source>
        <strain evidence="3">HannoverDv2000</strain>
    </source>
</reference>
<dbReference type="Proteomes" id="UP000053766">
    <property type="component" value="Unassembled WGS sequence"/>
</dbReference>
<protein>
    <submittedName>
        <fullName evidence="2">Uncharacterized protein</fullName>
    </submittedName>
</protein>
<sequence length="121" mass="13796">MKKNYFNRSMKFGWSSRFFFALLLPVLGYEKKATKPKASVWLPLMTLIPTIINLISLILILAIIQHVRKTVGMVNMVCTSSHLLARCAARLSVSPAAKKLILEYAQTRSEFARLLNEDRKI</sequence>
<name>A0A0D8XX56_DICVI</name>
<dbReference type="AlphaFoldDB" id="A0A0D8XX56"/>
<evidence type="ECO:0000256" key="1">
    <source>
        <dbReference type="SAM" id="Phobius"/>
    </source>
</evidence>
<evidence type="ECO:0000313" key="2">
    <source>
        <dbReference type="EMBL" id="KJH49095.1"/>
    </source>
</evidence>
<accession>A0A0D8XX56</accession>
<evidence type="ECO:0000313" key="3">
    <source>
        <dbReference type="Proteomes" id="UP000053766"/>
    </source>
</evidence>
<keyword evidence="3" id="KW-1185">Reference proteome</keyword>
<feature type="transmembrane region" description="Helical" evidence="1">
    <location>
        <begin position="38"/>
        <end position="64"/>
    </location>
</feature>
<keyword evidence="1" id="KW-0472">Membrane</keyword>
<keyword evidence="1" id="KW-0812">Transmembrane</keyword>
<gene>
    <name evidence="2" type="ORF">DICVIV_04802</name>
</gene>
<reference evidence="2 3" key="1">
    <citation type="submission" date="2013-11" db="EMBL/GenBank/DDBJ databases">
        <title>Draft genome of the bovine lungworm Dictyocaulus viviparus.</title>
        <authorList>
            <person name="Mitreva M."/>
        </authorList>
    </citation>
    <scope>NUCLEOTIDE SEQUENCE [LARGE SCALE GENOMIC DNA]</scope>
    <source>
        <strain evidence="2 3">HannoverDv2000</strain>
    </source>
</reference>
<dbReference type="STRING" id="29172.A0A0D8XX56"/>
<keyword evidence="1" id="KW-1133">Transmembrane helix</keyword>